<name>A0A1B6LT73_9HEMI</name>
<evidence type="ECO:0000256" key="1">
    <source>
        <dbReference type="SAM" id="MobiDB-lite"/>
    </source>
</evidence>
<gene>
    <name evidence="2" type="ORF">g.8522</name>
</gene>
<sequence>GYGTAEHSPESPRQQPRPCRQQPASVPHLSLSTPERLHSTSPGPSPSGRSESMPPGHPRPSDSHYLPRRDSDATTTEPASHSCSSTISSPTHSPSTSPTPTFSPAPSTYDVHVWSQIPLVGDNSHNPRRVHCEELL</sequence>
<feature type="non-terminal residue" evidence="2">
    <location>
        <position position="1"/>
    </location>
</feature>
<protein>
    <submittedName>
        <fullName evidence="2">Uncharacterized protein</fullName>
    </submittedName>
</protein>
<accession>A0A1B6LT73</accession>
<feature type="compositionally biased region" description="Low complexity" evidence="1">
    <location>
        <begin position="78"/>
        <end position="108"/>
    </location>
</feature>
<feature type="compositionally biased region" description="Basic and acidic residues" evidence="1">
    <location>
        <begin position="59"/>
        <end position="72"/>
    </location>
</feature>
<feature type="compositionally biased region" description="Low complexity" evidence="1">
    <location>
        <begin position="12"/>
        <end position="23"/>
    </location>
</feature>
<dbReference type="EMBL" id="GEBQ01013133">
    <property type="protein sequence ID" value="JAT26844.1"/>
    <property type="molecule type" value="Transcribed_RNA"/>
</dbReference>
<evidence type="ECO:0000313" key="2">
    <source>
        <dbReference type="EMBL" id="JAT26844.1"/>
    </source>
</evidence>
<reference evidence="2" key="1">
    <citation type="submission" date="2015-11" db="EMBL/GenBank/DDBJ databases">
        <title>De novo transcriptome assembly of four potential Pierce s Disease insect vectors from Arizona vineyards.</title>
        <authorList>
            <person name="Tassone E.E."/>
        </authorList>
    </citation>
    <scope>NUCLEOTIDE SEQUENCE</scope>
</reference>
<organism evidence="2">
    <name type="scientific">Graphocephala atropunctata</name>
    <dbReference type="NCBI Taxonomy" id="36148"/>
    <lineage>
        <taxon>Eukaryota</taxon>
        <taxon>Metazoa</taxon>
        <taxon>Ecdysozoa</taxon>
        <taxon>Arthropoda</taxon>
        <taxon>Hexapoda</taxon>
        <taxon>Insecta</taxon>
        <taxon>Pterygota</taxon>
        <taxon>Neoptera</taxon>
        <taxon>Paraneoptera</taxon>
        <taxon>Hemiptera</taxon>
        <taxon>Auchenorrhyncha</taxon>
        <taxon>Membracoidea</taxon>
        <taxon>Cicadellidae</taxon>
        <taxon>Cicadellinae</taxon>
        <taxon>Cicadellini</taxon>
        <taxon>Graphocephala</taxon>
    </lineage>
</organism>
<proteinExistence type="predicted"/>
<feature type="region of interest" description="Disordered" evidence="1">
    <location>
        <begin position="1"/>
        <end position="108"/>
    </location>
</feature>
<dbReference type="AlphaFoldDB" id="A0A1B6LT73"/>
<feature type="compositionally biased region" description="Low complexity" evidence="1">
    <location>
        <begin position="39"/>
        <end position="54"/>
    </location>
</feature>